<feature type="transmembrane region" description="Helical" evidence="6">
    <location>
        <begin position="110"/>
        <end position="132"/>
    </location>
</feature>
<feature type="region of interest" description="Disordered" evidence="5">
    <location>
        <begin position="1"/>
        <end position="30"/>
    </location>
</feature>
<feature type="transmembrane region" description="Helical" evidence="6">
    <location>
        <begin position="43"/>
        <end position="62"/>
    </location>
</feature>
<feature type="compositionally biased region" description="Basic and acidic residues" evidence="5">
    <location>
        <begin position="548"/>
        <end position="558"/>
    </location>
</feature>
<comment type="caution">
    <text evidence="8">The sequence shown here is derived from an EMBL/GenBank/DDBJ whole genome shotgun (WGS) entry which is preliminary data.</text>
</comment>
<evidence type="ECO:0000256" key="5">
    <source>
        <dbReference type="SAM" id="MobiDB-lite"/>
    </source>
</evidence>
<evidence type="ECO:0000256" key="4">
    <source>
        <dbReference type="ARBA" id="ARBA00023136"/>
    </source>
</evidence>
<proteinExistence type="predicted"/>
<keyword evidence="2 6" id="KW-0812">Transmembrane</keyword>
<feature type="region of interest" description="Disordered" evidence="5">
    <location>
        <begin position="544"/>
        <end position="564"/>
    </location>
</feature>
<sequence>MSKPEATETVREEVASEPTSSPTEDATEGTLEDVDWKIGKQELTILLTMSFLCIAVALDASILVPALPTLAKELNGSAIETFWAGTSYLLSNAVFLPFLGALSEVFGRRALLLASLFMFTVGTIICCTANGFPQLLAGRTVQGIGGGGLMTMALVITTDVIPLRQRPKYQTIISAAFGLGGVFGPLTGGLIAEHTTWRWLFYVNFPFCAVGFLITPFTIRLKPERKLTIRQALWQIDWLGGALFIAGISSFLIGLTWGGVQYSWGSYKSWLPILLGGLVVALSLFYEAKVPKMPFMRLRVFNSLSAGIIFFSTAIQGFILYSQLYYLPFYFTSVKGASTTLAGIFIMAVNIILFPVSIGAGLVMTRTGTYRWSINVGFIIMTLGNGLLVYLDQHKNVVQHLFIFLLSGIGHGFLLGSLNYANQATAKAKDVSYAVSMFTFMRAFGICIGVAVGGTVFSNLLLPALRDGGATPEQAQSITENSEAFVHILNEMPDNETKTALITAYVEAFRGIFYVLTALSALCTVLSFMTKQFDMNVAMQSGHHLTKKGQEGSEKDMEQGTAKA</sequence>
<name>A0A8H7TWJ2_BIOOC</name>
<dbReference type="InterPro" id="IPR020846">
    <property type="entry name" value="MFS_dom"/>
</dbReference>
<feature type="transmembrane region" description="Helical" evidence="6">
    <location>
        <begin position="144"/>
        <end position="161"/>
    </location>
</feature>
<protein>
    <recommendedName>
        <fullName evidence="7">Major facilitator superfamily (MFS) profile domain-containing protein</fullName>
    </recommendedName>
</protein>
<evidence type="ECO:0000313" key="9">
    <source>
        <dbReference type="Proteomes" id="UP000616885"/>
    </source>
</evidence>
<dbReference type="GO" id="GO:0022857">
    <property type="term" value="F:transmembrane transporter activity"/>
    <property type="evidence" value="ECO:0007669"/>
    <property type="project" value="InterPro"/>
</dbReference>
<dbReference type="PROSITE" id="PS00216">
    <property type="entry name" value="SUGAR_TRANSPORT_1"/>
    <property type="match status" value="1"/>
</dbReference>
<feature type="domain" description="Major facilitator superfamily (MFS) profile" evidence="7">
    <location>
        <begin position="45"/>
        <end position="535"/>
    </location>
</feature>
<evidence type="ECO:0000259" key="7">
    <source>
        <dbReference type="PROSITE" id="PS50850"/>
    </source>
</evidence>
<comment type="subcellular location">
    <subcellularLocation>
        <location evidence="1">Membrane</location>
        <topology evidence="1">Multi-pass membrane protein</topology>
    </subcellularLocation>
</comment>
<dbReference type="Gene3D" id="1.20.1250.20">
    <property type="entry name" value="MFS general substrate transporter like domains"/>
    <property type="match status" value="1"/>
</dbReference>
<feature type="transmembrane region" description="Helical" evidence="6">
    <location>
        <begin position="269"/>
        <end position="288"/>
    </location>
</feature>
<gene>
    <name evidence="8" type="ORF">IM811_001692</name>
</gene>
<evidence type="ECO:0000256" key="6">
    <source>
        <dbReference type="SAM" id="Phobius"/>
    </source>
</evidence>
<feature type="transmembrane region" description="Helical" evidence="6">
    <location>
        <begin position="341"/>
        <end position="365"/>
    </location>
</feature>
<feature type="transmembrane region" description="Helical" evidence="6">
    <location>
        <begin position="82"/>
        <end position="103"/>
    </location>
</feature>
<dbReference type="AlphaFoldDB" id="A0A8H7TWJ2"/>
<feature type="transmembrane region" description="Helical" evidence="6">
    <location>
        <begin position="197"/>
        <end position="217"/>
    </location>
</feature>
<keyword evidence="4 6" id="KW-0472">Membrane</keyword>
<evidence type="ECO:0000313" key="8">
    <source>
        <dbReference type="EMBL" id="KAF9759998.1"/>
    </source>
</evidence>
<dbReference type="Gene3D" id="1.20.1720.10">
    <property type="entry name" value="Multidrug resistance protein D"/>
    <property type="match status" value="1"/>
</dbReference>
<feature type="transmembrane region" description="Helical" evidence="6">
    <location>
        <begin position="238"/>
        <end position="257"/>
    </location>
</feature>
<dbReference type="SUPFAM" id="SSF103473">
    <property type="entry name" value="MFS general substrate transporter"/>
    <property type="match status" value="1"/>
</dbReference>
<keyword evidence="3 6" id="KW-1133">Transmembrane helix</keyword>
<feature type="transmembrane region" description="Helical" evidence="6">
    <location>
        <begin position="300"/>
        <end position="321"/>
    </location>
</feature>
<dbReference type="Pfam" id="PF07690">
    <property type="entry name" value="MFS_1"/>
    <property type="match status" value="1"/>
</dbReference>
<feature type="transmembrane region" description="Helical" evidence="6">
    <location>
        <begin position="433"/>
        <end position="457"/>
    </location>
</feature>
<evidence type="ECO:0000256" key="1">
    <source>
        <dbReference type="ARBA" id="ARBA00004141"/>
    </source>
</evidence>
<feature type="transmembrane region" description="Helical" evidence="6">
    <location>
        <begin position="372"/>
        <end position="391"/>
    </location>
</feature>
<evidence type="ECO:0000256" key="3">
    <source>
        <dbReference type="ARBA" id="ARBA00022989"/>
    </source>
</evidence>
<evidence type="ECO:0000256" key="2">
    <source>
        <dbReference type="ARBA" id="ARBA00022692"/>
    </source>
</evidence>
<dbReference type="InterPro" id="IPR005829">
    <property type="entry name" value="Sugar_transporter_CS"/>
</dbReference>
<dbReference type="InterPro" id="IPR036259">
    <property type="entry name" value="MFS_trans_sf"/>
</dbReference>
<dbReference type="PANTHER" id="PTHR23501:SF94">
    <property type="entry name" value="MAJOR FACILITATOR SUPERFAMILY (MFS) PROFILE DOMAIN-CONTAINING PROTEIN"/>
    <property type="match status" value="1"/>
</dbReference>
<feature type="transmembrane region" description="Helical" evidence="6">
    <location>
        <begin position="397"/>
        <end position="421"/>
    </location>
</feature>
<dbReference type="EMBL" id="JADCTT010000001">
    <property type="protein sequence ID" value="KAF9759998.1"/>
    <property type="molecule type" value="Genomic_DNA"/>
</dbReference>
<organism evidence="8 9">
    <name type="scientific">Bionectria ochroleuca</name>
    <name type="common">Gliocladium roseum</name>
    <dbReference type="NCBI Taxonomy" id="29856"/>
    <lineage>
        <taxon>Eukaryota</taxon>
        <taxon>Fungi</taxon>
        <taxon>Dikarya</taxon>
        <taxon>Ascomycota</taxon>
        <taxon>Pezizomycotina</taxon>
        <taxon>Sordariomycetes</taxon>
        <taxon>Hypocreomycetidae</taxon>
        <taxon>Hypocreales</taxon>
        <taxon>Bionectriaceae</taxon>
        <taxon>Clonostachys</taxon>
    </lineage>
</organism>
<dbReference type="InterPro" id="IPR011701">
    <property type="entry name" value="MFS"/>
</dbReference>
<dbReference type="PROSITE" id="PS50850">
    <property type="entry name" value="MFS"/>
    <property type="match status" value="1"/>
</dbReference>
<feature type="transmembrane region" description="Helical" evidence="6">
    <location>
        <begin position="173"/>
        <end position="191"/>
    </location>
</feature>
<dbReference type="GO" id="GO:0005886">
    <property type="term" value="C:plasma membrane"/>
    <property type="evidence" value="ECO:0007669"/>
    <property type="project" value="TreeGrafter"/>
</dbReference>
<feature type="transmembrane region" description="Helical" evidence="6">
    <location>
        <begin position="511"/>
        <end position="529"/>
    </location>
</feature>
<dbReference type="Proteomes" id="UP000616885">
    <property type="component" value="Unassembled WGS sequence"/>
</dbReference>
<dbReference type="PANTHER" id="PTHR23501">
    <property type="entry name" value="MAJOR FACILITATOR SUPERFAMILY"/>
    <property type="match status" value="1"/>
</dbReference>
<accession>A0A8H7TWJ2</accession>
<reference evidence="8" key="1">
    <citation type="submission" date="2020-10" db="EMBL/GenBank/DDBJ databases">
        <title>High-Quality Genome Resource of Clonostachys rosea strain S41 by Oxford Nanopore Long-Read Sequencing.</title>
        <authorList>
            <person name="Wang H."/>
        </authorList>
    </citation>
    <scope>NUCLEOTIDE SEQUENCE</scope>
    <source>
        <strain evidence="8">S41</strain>
    </source>
</reference>
<feature type="compositionally biased region" description="Basic and acidic residues" evidence="5">
    <location>
        <begin position="1"/>
        <end position="14"/>
    </location>
</feature>